<protein>
    <submittedName>
        <fullName evidence="1">Uncharacterized protein</fullName>
    </submittedName>
</protein>
<organism evidence="1 2">
    <name type="scientific">Cirrhinus molitorella</name>
    <name type="common">mud carp</name>
    <dbReference type="NCBI Taxonomy" id="172907"/>
    <lineage>
        <taxon>Eukaryota</taxon>
        <taxon>Metazoa</taxon>
        <taxon>Chordata</taxon>
        <taxon>Craniata</taxon>
        <taxon>Vertebrata</taxon>
        <taxon>Euteleostomi</taxon>
        <taxon>Actinopterygii</taxon>
        <taxon>Neopterygii</taxon>
        <taxon>Teleostei</taxon>
        <taxon>Ostariophysi</taxon>
        <taxon>Cypriniformes</taxon>
        <taxon>Cyprinidae</taxon>
        <taxon>Labeoninae</taxon>
        <taxon>Labeonini</taxon>
        <taxon>Cirrhinus</taxon>
    </lineage>
</organism>
<evidence type="ECO:0000313" key="1">
    <source>
        <dbReference type="EMBL" id="KAK2885597.1"/>
    </source>
</evidence>
<proteinExistence type="predicted"/>
<comment type="caution">
    <text evidence="1">The sequence shown here is derived from an EMBL/GenBank/DDBJ whole genome shotgun (WGS) entry which is preliminary data.</text>
</comment>
<gene>
    <name evidence="1" type="ORF">Q8A67_016434</name>
</gene>
<accession>A0AA88PI14</accession>
<name>A0AA88PI14_9TELE</name>
<sequence length="107" mass="12278">MREYGNGYFRERVSGMPAVDSTPLSLPPYLSPFPIFESLSEPLSQPQALITQNFSDHRAPLPHTIIIAHCHPTINTHTHIEVKTLRLDPPYKRQPDRQKTHQLLETL</sequence>
<dbReference type="EMBL" id="JAUYZG010000016">
    <property type="protein sequence ID" value="KAK2885597.1"/>
    <property type="molecule type" value="Genomic_DNA"/>
</dbReference>
<evidence type="ECO:0000313" key="2">
    <source>
        <dbReference type="Proteomes" id="UP001187343"/>
    </source>
</evidence>
<reference evidence="1" key="1">
    <citation type="submission" date="2023-08" db="EMBL/GenBank/DDBJ databases">
        <title>Chromosome-level Genome Assembly of mud carp (Cirrhinus molitorella).</title>
        <authorList>
            <person name="Liu H."/>
        </authorList>
    </citation>
    <scope>NUCLEOTIDE SEQUENCE</scope>
    <source>
        <strain evidence="1">Prfri</strain>
        <tissue evidence="1">Muscle</tissue>
    </source>
</reference>
<dbReference type="Proteomes" id="UP001187343">
    <property type="component" value="Unassembled WGS sequence"/>
</dbReference>
<dbReference type="AlphaFoldDB" id="A0AA88PI14"/>
<keyword evidence="2" id="KW-1185">Reference proteome</keyword>